<feature type="signal peptide" evidence="2">
    <location>
        <begin position="1"/>
        <end position="18"/>
    </location>
</feature>
<dbReference type="InterPro" id="IPR026444">
    <property type="entry name" value="Secre_tail"/>
</dbReference>
<comment type="caution">
    <text evidence="4">The sequence shown here is derived from an EMBL/GenBank/DDBJ whole genome shotgun (WGS) entry which is preliminary data.</text>
</comment>
<dbReference type="Proteomes" id="UP001500426">
    <property type="component" value="Unassembled WGS sequence"/>
</dbReference>
<name>A0ABP7UIM7_9FLAO</name>
<feature type="domain" description="Fibronectin type-III" evidence="3">
    <location>
        <begin position="294"/>
        <end position="385"/>
    </location>
</feature>
<organism evidence="4 5">
    <name type="scientific">Flavobacterium chungnamense</name>
    <dbReference type="NCBI Taxonomy" id="706182"/>
    <lineage>
        <taxon>Bacteria</taxon>
        <taxon>Pseudomonadati</taxon>
        <taxon>Bacteroidota</taxon>
        <taxon>Flavobacteriia</taxon>
        <taxon>Flavobacteriales</taxon>
        <taxon>Flavobacteriaceae</taxon>
        <taxon>Flavobacterium</taxon>
    </lineage>
</organism>
<dbReference type="InterPro" id="IPR036116">
    <property type="entry name" value="FN3_sf"/>
</dbReference>
<sequence>MKKFLLFLLLITFSFVNAQINTQVSNYNVCDTNSDGFAQFDLNTKIPEILGNENPSIHNITFHLTNVDAQVGANPIQNPTSFTNVVPTQMIWARVINTQTSQLWVSQFNLVLNLPANAGNDGSTTVCETSTTVINLFALITGEQPGGTWSRTSGTGGAFSALSGTYTPAFGATTSTFSYTIQGIPPCVNDTSVAVVNLSAQPNAGSDGVITVCNTSTTPIDLYSLITGEQFGGTWFRTTGVGGTFNTVTGTFTPSPNATTSTFTYTLTGTAPCINDSSIATVIINSCGPIICLTPTDLNVTNVSDTSAVLVWNQSGPSTSWEVFVVPFGAPAPTTPTGGILATSGPFPIIGLTPNTCYSYYVRSLCNANQFSPWAGPMNFCTYDCTNNAQCPERLNLVAFLDENTNGIKDINENFFNYGNFVYNINSGAPIYANSNSGTFSIFDSNPTNSYNLSFVVNSNLIPYYSSTSTYSNITLPTGSGTTTYYFPVTLIQPYNDLKVSLLPYGSPRPGFTYQNWISYRNNGFQNINGTVTFVKDPLVTITSISQTGTTSTSNGFTYNFTNLAPNEERWFTVTMQVPTIPTVNLGDVITNSVSIAPLTGDAFPDDNQMSLSQIVVGSYDPNDKTEAHGGKIDIDDFTSNDYLTYTIQFENTGTANAEFVRVEDFLDASLNPSSIEMLGSSHAYNMRRIGNQLIWNFYNINLPPTSINPTGSHGFIQFKIKPTAGFALGDIIPNKAFIYFDYNPPIITNEFQTEFVQSLKTTDFDSSNFVLYPNPTNSNINVSLLNSSEAINSVEIHDLLGKKIKEVINSSSNDVNIDVSDLSKGVYLVQITTQSDLKITKKLIIQ</sequence>
<proteinExistence type="predicted"/>
<dbReference type="InterPro" id="IPR055353">
    <property type="entry name" value="DUF7619"/>
</dbReference>
<dbReference type="Pfam" id="PF18962">
    <property type="entry name" value="Por_Secre_tail"/>
    <property type="match status" value="1"/>
</dbReference>
<dbReference type="EMBL" id="BAABCS010000004">
    <property type="protein sequence ID" value="GAA4044246.1"/>
    <property type="molecule type" value="Genomic_DNA"/>
</dbReference>
<feature type="chain" id="PRO_5045628136" description="Fibronectin type-III domain-containing protein" evidence="2">
    <location>
        <begin position="19"/>
        <end position="847"/>
    </location>
</feature>
<evidence type="ECO:0000256" key="1">
    <source>
        <dbReference type="ARBA" id="ARBA00022729"/>
    </source>
</evidence>
<evidence type="ECO:0000313" key="5">
    <source>
        <dbReference type="Proteomes" id="UP001500426"/>
    </source>
</evidence>
<dbReference type="InterPro" id="IPR003961">
    <property type="entry name" value="FN3_dom"/>
</dbReference>
<reference evidence="5" key="1">
    <citation type="journal article" date="2019" name="Int. J. Syst. Evol. Microbiol.">
        <title>The Global Catalogue of Microorganisms (GCM) 10K type strain sequencing project: providing services to taxonomists for standard genome sequencing and annotation.</title>
        <authorList>
            <consortium name="The Broad Institute Genomics Platform"/>
            <consortium name="The Broad Institute Genome Sequencing Center for Infectious Disease"/>
            <person name="Wu L."/>
            <person name="Ma J."/>
        </authorList>
    </citation>
    <scope>NUCLEOTIDE SEQUENCE [LARGE SCALE GENOMIC DNA]</scope>
    <source>
        <strain evidence="5">JCM 17068</strain>
    </source>
</reference>
<dbReference type="NCBIfam" id="TIGR04183">
    <property type="entry name" value="Por_Secre_tail"/>
    <property type="match status" value="1"/>
</dbReference>
<accession>A0ABP7UIM7</accession>
<dbReference type="NCBIfam" id="TIGR01451">
    <property type="entry name" value="B_ant_repeat"/>
    <property type="match status" value="1"/>
</dbReference>
<dbReference type="SMART" id="SM00060">
    <property type="entry name" value="FN3"/>
    <property type="match status" value="1"/>
</dbReference>
<dbReference type="InterPro" id="IPR047589">
    <property type="entry name" value="DUF11_rpt"/>
</dbReference>
<dbReference type="Pfam" id="PF24595">
    <property type="entry name" value="DUF7619"/>
    <property type="match status" value="1"/>
</dbReference>
<dbReference type="RefSeq" id="WP_345090726.1">
    <property type="nucleotide sequence ID" value="NZ_BAABCS010000004.1"/>
</dbReference>
<dbReference type="Gene3D" id="2.60.40.10">
    <property type="entry name" value="Immunoglobulins"/>
    <property type="match status" value="1"/>
</dbReference>
<dbReference type="PROSITE" id="PS50853">
    <property type="entry name" value="FN3"/>
    <property type="match status" value="1"/>
</dbReference>
<gene>
    <name evidence="4" type="ORF">GCM10022388_06870</name>
</gene>
<keyword evidence="1 2" id="KW-0732">Signal</keyword>
<keyword evidence="5" id="KW-1185">Reference proteome</keyword>
<dbReference type="InterPro" id="IPR013783">
    <property type="entry name" value="Ig-like_fold"/>
</dbReference>
<protein>
    <recommendedName>
        <fullName evidence="3">Fibronectin type-III domain-containing protein</fullName>
    </recommendedName>
</protein>
<evidence type="ECO:0000259" key="3">
    <source>
        <dbReference type="PROSITE" id="PS50853"/>
    </source>
</evidence>
<dbReference type="SUPFAM" id="SSF49265">
    <property type="entry name" value="Fibronectin type III"/>
    <property type="match status" value="1"/>
</dbReference>
<evidence type="ECO:0000313" key="4">
    <source>
        <dbReference type="EMBL" id="GAA4044246.1"/>
    </source>
</evidence>
<dbReference type="CDD" id="cd00063">
    <property type="entry name" value="FN3"/>
    <property type="match status" value="1"/>
</dbReference>
<evidence type="ECO:0000256" key="2">
    <source>
        <dbReference type="SAM" id="SignalP"/>
    </source>
</evidence>